<dbReference type="GO" id="GO:0016747">
    <property type="term" value="F:acyltransferase activity, transferring groups other than amino-acyl groups"/>
    <property type="evidence" value="ECO:0007669"/>
    <property type="project" value="TreeGrafter"/>
</dbReference>
<evidence type="ECO:0000313" key="1">
    <source>
        <dbReference type="EMBL" id="BAV86719.1"/>
    </source>
</evidence>
<dbReference type="AlphaFoldDB" id="A0A2Z5R1F3"/>
<organism evidence="1 2">
    <name type="scientific">Rothia aeria</name>
    <dbReference type="NCBI Taxonomy" id="172042"/>
    <lineage>
        <taxon>Bacteria</taxon>
        <taxon>Bacillati</taxon>
        <taxon>Actinomycetota</taxon>
        <taxon>Actinomycetes</taxon>
        <taxon>Micrococcales</taxon>
        <taxon>Micrococcaceae</taxon>
        <taxon>Rothia</taxon>
    </lineage>
</organism>
<name>A0A2Z5R1F3_9MICC</name>
<dbReference type="InterPro" id="IPR050583">
    <property type="entry name" value="Mycobacterial_A85_antigen"/>
</dbReference>
<evidence type="ECO:0000313" key="2">
    <source>
        <dbReference type="Proteomes" id="UP000250241"/>
    </source>
</evidence>
<dbReference type="InterPro" id="IPR000801">
    <property type="entry name" value="Esterase-like"/>
</dbReference>
<proteinExistence type="predicted"/>
<dbReference type="RefSeq" id="WP_128087245.1">
    <property type="nucleotide sequence ID" value="NZ_CP068102.1"/>
</dbReference>
<dbReference type="SUPFAM" id="SSF53474">
    <property type="entry name" value="alpha/beta-Hydrolases"/>
    <property type="match status" value="1"/>
</dbReference>
<reference evidence="1 2" key="1">
    <citation type="submission" date="2016-10" db="EMBL/GenBank/DDBJ databases">
        <title>Genome sequence of Rothia aeria strain JCM11412.</title>
        <authorList>
            <person name="Nambu T."/>
        </authorList>
    </citation>
    <scope>NUCLEOTIDE SEQUENCE [LARGE SCALE GENOMIC DNA]</scope>
    <source>
        <strain evidence="1 2">JCM 11412</strain>
    </source>
</reference>
<dbReference type="InterPro" id="IPR029058">
    <property type="entry name" value="AB_hydrolase_fold"/>
</dbReference>
<dbReference type="PANTHER" id="PTHR48098">
    <property type="entry name" value="ENTEROCHELIN ESTERASE-RELATED"/>
    <property type="match status" value="1"/>
</dbReference>
<accession>A0A2Z5R1F3</accession>
<dbReference type="Pfam" id="PF00756">
    <property type="entry name" value="Esterase"/>
    <property type="match status" value="1"/>
</dbReference>
<dbReference type="Proteomes" id="UP000250241">
    <property type="component" value="Chromosome"/>
</dbReference>
<gene>
    <name evidence="1" type="ORF">RA11412_0420</name>
</gene>
<dbReference type="KEGG" id="raj:RA11412_0420"/>
<dbReference type="Gene3D" id="3.40.50.1820">
    <property type="entry name" value="alpha/beta hydrolase"/>
    <property type="match status" value="1"/>
</dbReference>
<dbReference type="GeneID" id="93861898"/>
<dbReference type="EMBL" id="AP017895">
    <property type="protein sequence ID" value="BAV86719.1"/>
    <property type="molecule type" value="Genomic_DNA"/>
</dbReference>
<keyword evidence="2" id="KW-1185">Reference proteome</keyword>
<sequence length="381" mass="41896">MNISNWGTVLLFGVFTVFCYGVVIGVLPRMRGPGARKYAVQAVGMFLAALLTLLTVGAYLNLQNRWYPTLESIFADPHASASTSTYGFFPGNPSNAPGIELSSEQKDAYTNPALRAAFEERRASGGNGPLQLYIPDSAGRSIRTLVWLPASYLDSPERVYPVVLAFPGYPGMPDVYENFVPALDRAVANGTVGETILVVPDVFYAGVDTECVDGDPNTSPTPHTESFLTDSLIPFMKRNLRVPTTANGWATWGYSAGGYCALMLPVRHPDLVGAGVSFAGYFKPRYEPGQQWRSEDDNEYDLARILREKRPAVRLWYFTAADDTTVTAELADATRGISQPSMLSVVTIPAGGHRFDVWHPNDWRALAWLGKYQWFKPGGMR</sequence>
<dbReference type="PANTHER" id="PTHR48098:SF1">
    <property type="entry name" value="DIACYLGLYCEROL ACYLTRANSFERASE_MYCOLYLTRANSFERASE AG85A"/>
    <property type="match status" value="1"/>
</dbReference>
<protein>
    <submittedName>
        <fullName evidence="1">Putative membrane protein</fullName>
    </submittedName>
</protein>